<dbReference type="PANTHER" id="PTHR42892:SF1">
    <property type="entry name" value="GLUCOSAMINE-6-PHOSPHATE ISOMERASE"/>
    <property type="match status" value="1"/>
</dbReference>
<dbReference type="PATRIC" id="fig|1305737.6.peg.1009"/>
<dbReference type="Proteomes" id="UP000050421">
    <property type="component" value="Unassembled WGS sequence"/>
</dbReference>
<dbReference type="OrthoDB" id="9791139at2"/>
<gene>
    <name evidence="1" type="primary">nagB</name>
    <name evidence="1" type="ORF">HLUCCX10_01770</name>
</gene>
<dbReference type="SUPFAM" id="SSF100950">
    <property type="entry name" value="NagB/RpiA/CoA transferase-like"/>
    <property type="match status" value="1"/>
</dbReference>
<dbReference type="eggNOG" id="COG0363">
    <property type="taxonomic scope" value="Bacteria"/>
</dbReference>
<dbReference type="EMBL" id="LJXT01000006">
    <property type="protein sequence ID" value="KPQ19737.1"/>
    <property type="molecule type" value="Genomic_DNA"/>
</dbReference>
<accession>A0A0P7YV59</accession>
<dbReference type="Gene3D" id="3.40.50.1360">
    <property type="match status" value="1"/>
</dbReference>
<proteinExistence type="predicted"/>
<dbReference type="SUPFAM" id="SSF102588">
    <property type="entry name" value="LmbE-like"/>
    <property type="match status" value="1"/>
</dbReference>
<dbReference type="InterPro" id="IPR024078">
    <property type="entry name" value="LmbE-like_dom_sf"/>
</dbReference>
<dbReference type="Gene3D" id="3.40.50.10320">
    <property type="entry name" value="LmbE-like"/>
    <property type="match status" value="1"/>
</dbReference>
<evidence type="ECO:0000313" key="2">
    <source>
        <dbReference type="Proteomes" id="UP000050421"/>
    </source>
</evidence>
<organism evidence="1 2">
    <name type="scientific">Algoriphagus marincola HL-49</name>
    <dbReference type="NCBI Taxonomy" id="1305737"/>
    <lineage>
        <taxon>Bacteria</taxon>
        <taxon>Pseudomonadati</taxon>
        <taxon>Bacteroidota</taxon>
        <taxon>Cytophagia</taxon>
        <taxon>Cytophagales</taxon>
        <taxon>Cyclobacteriaceae</taxon>
        <taxon>Algoriphagus</taxon>
    </lineage>
</organism>
<sequence>MLSNYPLSEVEKSFLQESGVDKITTLIPYLTVDNFPKLGLLTACRFLEWAAANPQGVISLPTGKTPEFFIKWTQFLLENWDTKKGKGIRDKYGMGDTKKPVLKDLTFVQIDEFFPIASKQHNSFYDYVNKFYIQGFGLSKEKAILINSDEIPLAKGKHYSEIFPDLKVDLSLRFRDPVNDLEKLQQESIYMIDQWCADYEKRIRDLGGIGFFLGGIGPDGHIAFNTRGSHIYSVTRLTETNFETQAVAAGDLGGIEVSANRLVITIGLDTIVHNPDAVAIIIAAGEAKAGIVKDSLETKLNNVYPATVLQKLKNGRFYLTKGAAVKLTDSMDAYYEKGEWTFEKTERAVIDLCKKLNKYGHRLKLSDLKADKYCKLIPDLSEDTVNQVIKSIDAKLAKGLEQEENQRLLHTGPHHDDISLGILPHITNQLNEPTNEAHFSVLTSGFTAVTNTFVIETLQHTKKLLDEGKIQMVDYDDFFSVGYSLKTDKDVYHYLTNVASENAEARKRGLCHRVVRALVTVYEVKNKTQLRETINDVISILRKSYDGEKNPAKIQKLKGMIREFEEELVWAHFGVQVKNVHHLRLGFYTGDIFTEQPDKTRDVEPIVELFRKVNPTKISLTLDPEGSGPDTHYKVLQATAAAVKKWGEEKDLSELRIIGYRNVWFKFEPHEVNVIVPVSLGDMSVMEDSFANCYLSQVNASFPSYSHNGKFSTVAKRTWVGQLNDIQLLLGKNFFYLHERAKVRASHGLIFFRDMNVEEFLATARELEKSIEGML</sequence>
<dbReference type="AlphaFoldDB" id="A0A0P7YV59"/>
<reference evidence="1 2" key="1">
    <citation type="submission" date="2015-09" db="EMBL/GenBank/DDBJ databases">
        <title>Identification and resolution of microdiversity through metagenomic sequencing of parallel consortia.</title>
        <authorList>
            <person name="Nelson W.C."/>
            <person name="Romine M.F."/>
            <person name="Lindemann S.R."/>
        </authorList>
    </citation>
    <scope>NUCLEOTIDE SEQUENCE [LARGE SCALE GENOMIC DNA]</scope>
    <source>
        <strain evidence="1">HL-49</strain>
    </source>
</reference>
<comment type="caution">
    <text evidence="1">The sequence shown here is derived from an EMBL/GenBank/DDBJ whole genome shotgun (WGS) entry which is preliminary data.</text>
</comment>
<dbReference type="GO" id="GO:0004342">
    <property type="term" value="F:glucosamine-6-phosphate deaminase activity"/>
    <property type="evidence" value="ECO:0007669"/>
    <property type="project" value="InterPro"/>
</dbReference>
<dbReference type="PROSITE" id="PS01161">
    <property type="entry name" value="GLC_GALNAC_ISOMERASE"/>
    <property type="match status" value="1"/>
</dbReference>
<dbReference type="PANTHER" id="PTHR42892">
    <property type="entry name" value="GLUCOSAMINE-6-PHOSPHATE DEAMINASE-LIKE PROTEIN BT_0258-RELATED"/>
    <property type="match status" value="1"/>
</dbReference>
<dbReference type="GO" id="GO:0006044">
    <property type="term" value="P:N-acetylglucosamine metabolic process"/>
    <property type="evidence" value="ECO:0007669"/>
    <property type="project" value="InterPro"/>
</dbReference>
<evidence type="ECO:0000313" key="1">
    <source>
        <dbReference type="EMBL" id="KPQ19737.1"/>
    </source>
</evidence>
<dbReference type="InterPro" id="IPR052960">
    <property type="entry name" value="GlcN6P_deaminase-like"/>
</dbReference>
<dbReference type="InterPro" id="IPR037171">
    <property type="entry name" value="NagB/RpiA_transferase-like"/>
</dbReference>
<dbReference type="STRING" id="1305737.GCA_000526355_00215"/>
<dbReference type="InterPro" id="IPR018321">
    <property type="entry name" value="Glucosamine6P_isomerase_CS"/>
</dbReference>
<name>A0A0P7YV59_9BACT</name>
<protein>
    <submittedName>
        <fullName evidence="1">Glucosamine-6-phosphate deaminase NagB</fullName>
    </submittedName>
</protein>